<organism evidence="1 2">
    <name type="scientific">Panagrolaimus sp. JU765</name>
    <dbReference type="NCBI Taxonomy" id="591449"/>
    <lineage>
        <taxon>Eukaryota</taxon>
        <taxon>Metazoa</taxon>
        <taxon>Ecdysozoa</taxon>
        <taxon>Nematoda</taxon>
        <taxon>Chromadorea</taxon>
        <taxon>Rhabditida</taxon>
        <taxon>Tylenchina</taxon>
        <taxon>Panagrolaimomorpha</taxon>
        <taxon>Panagrolaimoidea</taxon>
        <taxon>Panagrolaimidae</taxon>
        <taxon>Panagrolaimus</taxon>
    </lineage>
</organism>
<evidence type="ECO:0000313" key="1">
    <source>
        <dbReference type="Proteomes" id="UP000887576"/>
    </source>
</evidence>
<sequence length="385" mass="42534">MVQNEIVEKLPKMNSLSQFISISDVEKRALELLPKSVRDYYKSGADDEQTLKRNRKAYKKYLIRPLVLVDVSNINTKVAICFSENSVFHFDYPIGIAPTAFHKMAHPEGELATVRGANLTKTLMICSTLSTTKMEDVASEALPETSLWFQLYVYKDRSVTQNLVQRAISSGFKALVLTVDAPVIGRRRADEKNGFELPPNLSLANFDADLFSKTAKGEQGTSGFGAYSANLFDLSLDWKDLKWLVDYSKIPVIVKGIMRGCDAKHAIDAGAKGIVVSNHGGRQLDHAPSTAKVVKAVNKRCPVFVDGGIRSGTDVYKAVALGADMVFVGRPIIYGLTVGGAEGVKHVINLLRNEFEYAMKLAGTPTIESMRKNNMIVREEYFSKL</sequence>
<dbReference type="WBParaSite" id="JU765_v2.g9312.t1">
    <property type="protein sequence ID" value="JU765_v2.g9312.t1"/>
    <property type="gene ID" value="JU765_v2.g9312"/>
</dbReference>
<reference evidence="2" key="1">
    <citation type="submission" date="2022-11" db="UniProtKB">
        <authorList>
            <consortium name="WormBaseParasite"/>
        </authorList>
    </citation>
    <scope>IDENTIFICATION</scope>
</reference>
<accession>A0AC34RRG9</accession>
<evidence type="ECO:0000313" key="2">
    <source>
        <dbReference type="WBParaSite" id="JU765_v2.g9312.t1"/>
    </source>
</evidence>
<dbReference type="Proteomes" id="UP000887576">
    <property type="component" value="Unplaced"/>
</dbReference>
<protein>
    <submittedName>
        <fullName evidence="2">FMN hydroxy acid dehydrogenase domain-containing protein</fullName>
    </submittedName>
</protein>
<proteinExistence type="predicted"/>
<name>A0AC34RRG9_9BILA</name>